<evidence type="ECO:0000313" key="3">
    <source>
        <dbReference type="Proteomes" id="UP001199424"/>
    </source>
</evidence>
<protein>
    <submittedName>
        <fullName evidence="2">Uncharacterized protein</fullName>
    </submittedName>
</protein>
<feature type="transmembrane region" description="Helical" evidence="1">
    <location>
        <begin position="363"/>
        <end position="384"/>
    </location>
</feature>
<feature type="transmembrane region" description="Helical" evidence="1">
    <location>
        <begin position="85"/>
        <end position="105"/>
    </location>
</feature>
<dbReference type="RefSeq" id="WP_308448217.1">
    <property type="nucleotide sequence ID" value="NZ_JAJEQC010000001.1"/>
</dbReference>
<dbReference type="Proteomes" id="UP001199424">
    <property type="component" value="Unassembled WGS sequence"/>
</dbReference>
<dbReference type="AlphaFoldDB" id="A0AAE3AJH4"/>
<keyword evidence="1" id="KW-0472">Membrane</keyword>
<feature type="transmembrane region" description="Helical" evidence="1">
    <location>
        <begin position="186"/>
        <end position="204"/>
    </location>
</feature>
<evidence type="ECO:0000256" key="1">
    <source>
        <dbReference type="SAM" id="Phobius"/>
    </source>
</evidence>
<evidence type="ECO:0000313" key="2">
    <source>
        <dbReference type="EMBL" id="MCC2135578.1"/>
    </source>
</evidence>
<dbReference type="EMBL" id="JAJEQC010000001">
    <property type="protein sequence ID" value="MCC2135578.1"/>
    <property type="molecule type" value="Genomic_DNA"/>
</dbReference>
<proteinExistence type="predicted"/>
<feature type="transmembrane region" description="Helical" evidence="1">
    <location>
        <begin position="216"/>
        <end position="236"/>
    </location>
</feature>
<organism evidence="2 3">
    <name type="scientific">Hominenteromicrobium mulieris</name>
    <dbReference type="NCBI Taxonomy" id="2885357"/>
    <lineage>
        <taxon>Bacteria</taxon>
        <taxon>Bacillati</taxon>
        <taxon>Bacillota</taxon>
        <taxon>Clostridia</taxon>
        <taxon>Eubacteriales</taxon>
        <taxon>Oscillospiraceae</taxon>
        <taxon>Hominenteromicrobium</taxon>
    </lineage>
</organism>
<name>A0AAE3AJH4_9FIRM</name>
<feature type="transmembrane region" description="Helical" evidence="1">
    <location>
        <begin position="342"/>
        <end position="358"/>
    </location>
</feature>
<sequence>MTKTFASWLKKHREILCALGINLLFLLICRCFSHMQFGTNDDRDISNLLANVYGGEDGYYIAFVNVFLCKALAALYKITNNAANWYVIISVGVSFISLATASYILMHRAKRFPAGAALTIIFVGALCESHYIVFQFTQNAALYVAVGAVLLADMLQETSRKGKLFRGIGGCVLMLMGSMLRYQSLYFTLPYLAMFAGYEVLFAHKDMPLLSWLKKNWKTLAVMCISVLVAVGVRTANMAYYRSNPAALDYYEENAMRAELLDYGVPDYDENAEALMALGISREDLDMFANQSYLDKEVFNRDVVEALVGMKSEQSASYSAVNLKTEAIAAVFQVPDDVRQRQFWLLFFGVVLFLLFCMDWKRFLLLLGTLVVAFVMMWYFVSVGRMPYRVWYSITAPALLFCIYLGTLSWRKRSVVDQADKNIWTTLGGVGHDMGCTLLILTCAAVCVLTICHAAEDDTAEITDTYQKVIEYAESYPDDFFLLDRPTISRLTYTSTATPFTCFSRTSHQNVCIQGGWVCWTPANLSVLERWGMPNVYQAIGEGTVVYMICTVPPERELAFIQCHYNPNVTMAWVDSVNDLMVYGFYIATE</sequence>
<comment type="caution">
    <text evidence="2">The sequence shown here is derived from an EMBL/GenBank/DDBJ whole genome shotgun (WGS) entry which is preliminary data.</text>
</comment>
<gene>
    <name evidence="2" type="ORF">LKD31_00905</name>
</gene>
<reference evidence="2" key="1">
    <citation type="submission" date="2021-10" db="EMBL/GenBank/DDBJ databases">
        <title>Anaerobic single-cell dispensing facilitates the cultivation of human gut bacteria.</title>
        <authorList>
            <person name="Afrizal A."/>
        </authorList>
    </citation>
    <scope>NUCLEOTIDE SEQUENCE</scope>
    <source>
        <strain evidence="2">CLA-AA-H250</strain>
    </source>
</reference>
<keyword evidence="3" id="KW-1185">Reference proteome</keyword>
<accession>A0AAE3AJH4</accession>
<feature type="transmembrane region" description="Helical" evidence="1">
    <location>
        <begin position="390"/>
        <end position="410"/>
    </location>
</feature>
<feature type="transmembrane region" description="Helical" evidence="1">
    <location>
        <begin position="112"/>
        <end position="134"/>
    </location>
</feature>
<keyword evidence="1" id="KW-1133">Transmembrane helix</keyword>
<keyword evidence="1" id="KW-0812">Transmembrane</keyword>